<evidence type="ECO:0000313" key="9">
    <source>
        <dbReference type="EMBL" id="KAJ8391664.1"/>
    </source>
</evidence>
<feature type="region of interest" description="Disordered" evidence="6">
    <location>
        <begin position="520"/>
        <end position="736"/>
    </location>
</feature>
<keyword evidence="2" id="KW-0964">Secreted</keyword>
<name>A0AAD7WD78_9TELE</name>
<gene>
    <name evidence="9" type="ORF">AAFF_G00086140</name>
</gene>
<sequence length="784" mass="82392">MGNKNSKKSSQGPDVAYRVSKEAQLSVPTKQLYPDSGFPEDFSILATVKPKKGSQPFLLSIYNGQGVQQLGVELGRSPIFLYEDHTGKPGPEDYPLFRGINLADGKWHRVAISVHKQTVTLILDCKNVVSKNLGRGPHPIIDTKGIVVFGTRILDEEVFQGDVQQLLITEDHRAAYDYCEHYSPDCGVETPQNQEPNPDEYTPEEEAYYYEYPYYEDEDRMVIDSPPSLAEVAGPATNEETVTAVTETLVKQPVGIPEATVQSYTDAYGDYESYDEITLSPEISSRVTISGIVGHGTGAEVESSEALGGELGVALGGEIGLGTGADLEKMIITGDEVMSVTIADNTTSVLSYDYEEEDYTEVEEAGPAVVEAGPAVEEAGPRGAEAGTEISEITEGFKEEPITDYDEEEVIETYDAYPDYFGPEELPAKAGEEEEAEEERGEKGQKGEPAVIEPGMLVVGPTGPEGPTGLRGLPGPPGPAGPTGEPGERGPVGLPGLPGADGRTGPPGTVLMLPFRFSAASDSGQKGPAVSAQEAQMQAMMQQARLAMRGSTGPMGLTGRPGPLGPPGIAGLKGEPGEPGLQGSRGPMGSHGPPGKPGRRGRAGADGARGMPGESGSKGDRGFDGLAGLPGEKGNRGEGGPQGPPGPRGEEGDRGDDGEAGQAGLPGESGPRGLLGPKGPPGPSGSPGVTGMDGPSGPKGNLGPQGEPGPQANREAQELRASLDRRDPSAPQERRVHWGNQGFLEWEELMAPQATQEKRDRLEIKGIWVSLVRRGPSVILGPEE</sequence>
<evidence type="ECO:0000259" key="8">
    <source>
        <dbReference type="SMART" id="SM00282"/>
    </source>
</evidence>
<dbReference type="GO" id="GO:0031012">
    <property type="term" value="C:extracellular matrix"/>
    <property type="evidence" value="ECO:0007669"/>
    <property type="project" value="TreeGrafter"/>
</dbReference>
<dbReference type="SUPFAM" id="SSF49899">
    <property type="entry name" value="Concanavalin A-like lectins/glucanases"/>
    <property type="match status" value="1"/>
</dbReference>
<feature type="compositionally biased region" description="Low complexity" evidence="6">
    <location>
        <begin position="532"/>
        <end position="573"/>
    </location>
</feature>
<evidence type="ECO:0000256" key="3">
    <source>
        <dbReference type="ARBA" id="ARBA00022530"/>
    </source>
</evidence>
<evidence type="ECO:0000313" key="10">
    <source>
        <dbReference type="Proteomes" id="UP001221898"/>
    </source>
</evidence>
<evidence type="ECO:0008006" key="11">
    <source>
        <dbReference type="Google" id="ProtNLM"/>
    </source>
</evidence>
<dbReference type="InterPro" id="IPR013320">
    <property type="entry name" value="ConA-like_dom_sf"/>
</dbReference>
<evidence type="ECO:0000256" key="6">
    <source>
        <dbReference type="SAM" id="MobiDB-lite"/>
    </source>
</evidence>
<dbReference type="FunFam" id="2.60.120.200:FF:000016">
    <property type="entry name" value="Collagen XI alpha 1 chain"/>
    <property type="match status" value="1"/>
</dbReference>
<dbReference type="SMART" id="SM00282">
    <property type="entry name" value="LamG"/>
    <property type="match status" value="1"/>
</dbReference>
<dbReference type="InterPro" id="IPR001791">
    <property type="entry name" value="Laminin_G"/>
</dbReference>
<dbReference type="InterPro" id="IPR050149">
    <property type="entry name" value="Collagen_superfamily"/>
</dbReference>
<comment type="caution">
    <text evidence="9">The sequence shown here is derived from an EMBL/GenBank/DDBJ whole genome shotgun (WGS) entry which is preliminary data.</text>
</comment>
<feature type="compositionally biased region" description="Low complexity" evidence="6">
    <location>
        <begin position="482"/>
        <end position="492"/>
    </location>
</feature>
<keyword evidence="5" id="KW-0677">Repeat</keyword>
<feature type="compositionally biased region" description="Basic and acidic residues" evidence="6">
    <location>
        <begin position="715"/>
        <end position="736"/>
    </location>
</feature>
<dbReference type="InterPro" id="IPR008160">
    <property type="entry name" value="Collagen"/>
</dbReference>
<feature type="compositionally biased region" description="Low complexity" evidence="6">
    <location>
        <begin position="457"/>
        <end position="473"/>
    </location>
</feature>
<feature type="compositionally biased region" description="Basic and acidic residues" evidence="6">
    <location>
        <begin position="648"/>
        <end position="657"/>
    </location>
</feature>
<evidence type="ECO:0000256" key="2">
    <source>
        <dbReference type="ARBA" id="ARBA00022525"/>
    </source>
</evidence>
<dbReference type="Pfam" id="PF02210">
    <property type="entry name" value="Laminin_G_2"/>
    <property type="match status" value="1"/>
</dbReference>
<keyword evidence="10" id="KW-1185">Reference proteome</keyword>
<proteinExistence type="predicted"/>
<evidence type="ECO:0000256" key="4">
    <source>
        <dbReference type="ARBA" id="ARBA00022729"/>
    </source>
</evidence>
<dbReference type="GO" id="GO:0030198">
    <property type="term" value="P:extracellular matrix organization"/>
    <property type="evidence" value="ECO:0007669"/>
    <property type="project" value="TreeGrafter"/>
</dbReference>
<keyword evidence="3" id="KW-0272">Extracellular matrix</keyword>
<dbReference type="Pfam" id="PF01391">
    <property type="entry name" value="Collagen"/>
    <property type="match status" value="3"/>
</dbReference>
<comment type="subcellular location">
    <subcellularLocation>
        <location evidence="1">Secreted</location>
        <location evidence="1">Extracellular space</location>
        <location evidence="1">Extracellular matrix</location>
    </subcellularLocation>
</comment>
<dbReference type="Proteomes" id="UP001221898">
    <property type="component" value="Unassembled WGS sequence"/>
</dbReference>
<dbReference type="PANTHER" id="PTHR24023:SF1082">
    <property type="entry name" value="COLLAGEN TRIPLE HELIX REPEAT"/>
    <property type="match status" value="1"/>
</dbReference>
<dbReference type="EMBL" id="JAINUG010000154">
    <property type="protein sequence ID" value="KAJ8391664.1"/>
    <property type="molecule type" value="Genomic_DNA"/>
</dbReference>
<accession>A0AAD7WD78</accession>
<dbReference type="CDD" id="cd00110">
    <property type="entry name" value="LamG"/>
    <property type="match status" value="1"/>
</dbReference>
<dbReference type="AlphaFoldDB" id="A0AAD7WD78"/>
<evidence type="ECO:0000256" key="5">
    <source>
        <dbReference type="ARBA" id="ARBA00022737"/>
    </source>
</evidence>
<evidence type="ECO:0000259" key="7">
    <source>
        <dbReference type="SMART" id="SM00210"/>
    </source>
</evidence>
<evidence type="ECO:0000256" key="1">
    <source>
        <dbReference type="ARBA" id="ARBA00004498"/>
    </source>
</evidence>
<dbReference type="SMART" id="SM00210">
    <property type="entry name" value="TSPN"/>
    <property type="match status" value="1"/>
</dbReference>
<dbReference type="GO" id="GO:0030020">
    <property type="term" value="F:extracellular matrix structural constituent conferring tensile strength"/>
    <property type="evidence" value="ECO:0007669"/>
    <property type="project" value="TreeGrafter"/>
</dbReference>
<dbReference type="PANTHER" id="PTHR24023">
    <property type="entry name" value="COLLAGEN ALPHA"/>
    <property type="match status" value="1"/>
</dbReference>
<organism evidence="9 10">
    <name type="scientific">Aldrovandia affinis</name>
    <dbReference type="NCBI Taxonomy" id="143900"/>
    <lineage>
        <taxon>Eukaryota</taxon>
        <taxon>Metazoa</taxon>
        <taxon>Chordata</taxon>
        <taxon>Craniata</taxon>
        <taxon>Vertebrata</taxon>
        <taxon>Euteleostomi</taxon>
        <taxon>Actinopterygii</taxon>
        <taxon>Neopterygii</taxon>
        <taxon>Teleostei</taxon>
        <taxon>Notacanthiformes</taxon>
        <taxon>Halosauridae</taxon>
        <taxon>Aldrovandia</taxon>
    </lineage>
</organism>
<feature type="domain" description="Thrombospondin-like N-terminal" evidence="7">
    <location>
        <begin position="1"/>
        <end position="172"/>
    </location>
</feature>
<keyword evidence="4" id="KW-0732">Signal</keyword>
<dbReference type="GO" id="GO:0005615">
    <property type="term" value="C:extracellular space"/>
    <property type="evidence" value="ECO:0007669"/>
    <property type="project" value="TreeGrafter"/>
</dbReference>
<feature type="domain" description="Laminin G" evidence="8">
    <location>
        <begin position="40"/>
        <end position="171"/>
    </location>
</feature>
<protein>
    <recommendedName>
        <fullName evidence="11">Collagen alpha-1(XI) chain-like</fullName>
    </recommendedName>
</protein>
<dbReference type="Gene3D" id="2.60.120.200">
    <property type="match status" value="1"/>
</dbReference>
<reference evidence="9" key="1">
    <citation type="journal article" date="2023" name="Science">
        <title>Genome structures resolve the early diversification of teleost fishes.</title>
        <authorList>
            <person name="Parey E."/>
            <person name="Louis A."/>
            <person name="Montfort J."/>
            <person name="Bouchez O."/>
            <person name="Roques C."/>
            <person name="Iampietro C."/>
            <person name="Lluch J."/>
            <person name="Castinel A."/>
            <person name="Donnadieu C."/>
            <person name="Desvignes T."/>
            <person name="Floi Bucao C."/>
            <person name="Jouanno E."/>
            <person name="Wen M."/>
            <person name="Mejri S."/>
            <person name="Dirks R."/>
            <person name="Jansen H."/>
            <person name="Henkel C."/>
            <person name="Chen W.J."/>
            <person name="Zahm M."/>
            <person name="Cabau C."/>
            <person name="Klopp C."/>
            <person name="Thompson A.W."/>
            <person name="Robinson-Rechavi M."/>
            <person name="Braasch I."/>
            <person name="Lecointre G."/>
            <person name="Bobe J."/>
            <person name="Postlethwait J.H."/>
            <person name="Berthelot C."/>
            <person name="Roest Crollius H."/>
            <person name="Guiguen Y."/>
        </authorList>
    </citation>
    <scope>NUCLEOTIDE SEQUENCE</scope>
    <source>
        <strain evidence="9">NC1722</strain>
    </source>
</reference>
<feature type="region of interest" description="Disordered" evidence="6">
    <location>
        <begin position="422"/>
        <end position="508"/>
    </location>
</feature>
<dbReference type="InterPro" id="IPR048287">
    <property type="entry name" value="TSPN-like_N"/>
</dbReference>